<sequence length="69" mass="7021">MRLDLSGVALITGAGGSIDRACVLQFAHHGRTRIAGLATTASALSSLPAATAIVFLPLTGELLIHTPKV</sequence>
<protein>
    <submittedName>
        <fullName evidence="1">Uncharacterized protein</fullName>
    </submittedName>
</protein>
<dbReference type="EMBL" id="JACCJC010000015">
    <property type="protein sequence ID" value="KAF6237301.1"/>
    <property type="molecule type" value="Genomic_DNA"/>
</dbReference>
<reference evidence="1 2" key="1">
    <citation type="journal article" date="2020" name="Genomics">
        <title>Complete, high-quality genomes from long-read metagenomic sequencing of two wolf lichen thalli reveals enigmatic genome architecture.</title>
        <authorList>
            <person name="McKenzie S.K."/>
            <person name="Walston R.F."/>
            <person name="Allen J.L."/>
        </authorList>
    </citation>
    <scope>NUCLEOTIDE SEQUENCE [LARGE SCALE GENOMIC DNA]</scope>
    <source>
        <strain evidence="1">WasteWater2</strain>
    </source>
</reference>
<evidence type="ECO:0000313" key="1">
    <source>
        <dbReference type="EMBL" id="KAF6237301.1"/>
    </source>
</evidence>
<comment type="caution">
    <text evidence="1">The sequence shown here is derived from an EMBL/GenBank/DDBJ whole genome shotgun (WGS) entry which is preliminary data.</text>
</comment>
<dbReference type="GeneID" id="59286434"/>
<evidence type="ECO:0000313" key="2">
    <source>
        <dbReference type="Proteomes" id="UP000578531"/>
    </source>
</evidence>
<keyword evidence="2" id="KW-1185">Reference proteome</keyword>
<proteinExistence type="predicted"/>
<dbReference type="AlphaFoldDB" id="A0A8H6L6H1"/>
<dbReference type="InterPro" id="IPR036291">
    <property type="entry name" value="NAD(P)-bd_dom_sf"/>
</dbReference>
<gene>
    <name evidence="1" type="ORF">HO173_004770</name>
</gene>
<dbReference type="SUPFAM" id="SSF51735">
    <property type="entry name" value="NAD(P)-binding Rossmann-fold domains"/>
    <property type="match status" value="1"/>
</dbReference>
<dbReference type="RefSeq" id="XP_037166629.1">
    <property type="nucleotide sequence ID" value="XM_037306691.1"/>
</dbReference>
<name>A0A8H6L6H1_9LECA</name>
<organism evidence="1 2">
    <name type="scientific">Letharia columbiana</name>
    <dbReference type="NCBI Taxonomy" id="112416"/>
    <lineage>
        <taxon>Eukaryota</taxon>
        <taxon>Fungi</taxon>
        <taxon>Dikarya</taxon>
        <taxon>Ascomycota</taxon>
        <taxon>Pezizomycotina</taxon>
        <taxon>Lecanoromycetes</taxon>
        <taxon>OSLEUM clade</taxon>
        <taxon>Lecanoromycetidae</taxon>
        <taxon>Lecanorales</taxon>
        <taxon>Lecanorineae</taxon>
        <taxon>Parmeliaceae</taxon>
        <taxon>Letharia</taxon>
    </lineage>
</organism>
<accession>A0A8H6L6H1</accession>
<dbReference type="Proteomes" id="UP000578531">
    <property type="component" value="Unassembled WGS sequence"/>
</dbReference>